<reference evidence="3" key="1">
    <citation type="submission" date="2016-05" db="EMBL/GenBank/DDBJ databases">
        <authorList>
            <person name="Wang W."/>
            <person name="Zhu L."/>
        </authorList>
    </citation>
    <scope>NUCLEOTIDE SEQUENCE [LARGE SCALE GENOMIC DNA]</scope>
    <source>
        <strain evidence="3">W-2</strain>
    </source>
</reference>
<organism evidence="2 3">
    <name type="scientific">Parageobacillus thermoglucosidasius</name>
    <name type="common">Geobacillus thermoglucosidasius</name>
    <dbReference type="NCBI Taxonomy" id="1426"/>
    <lineage>
        <taxon>Bacteria</taxon>
        <taxon>Bacillati</taxon>
        <taxon>Bacillota</taxon>
        <taxon>Bacilli</taxon>
        <taxon>Bacillales</taxon>
        <taxon>Anoxybacillaceae</taxon>
        <taxon>Parageobacillus</taxon>
    </lineage>
</organism>
<dbReference type="AlphaFoldDB" id="A0A1B7KX26"/>
<dbReference type="RefSeq" id="WP_064549880.1">
    <property type="nucleotide sequence ID" value="NZ_LXMA01000001.1"/>
</dbReference>
<evidence type="ECO:0000313" key="3">
    <source>
        <dbReference type="Proteomes" id="UP000078290"/>
    </source>
</evidence>
<feature type="compositionally biased region" description="Low complexity" evidence="1">
    <location>
        <begin position="210"/>
        <end position="222"/>
    </location>
</feature>
<proteinExistence type="predicted"/>
<protein>
    <submittedName>
        <fullName evidence="2">Uncharacterized protein</fullName>
    </submittedName>
</protein>
<sequence length="315" mass="35181">MPEKSCFFDSTAEDPREYTADEFAEYFRRVLTDGIFNGGTNLQVTADGTNMNVNIADGYAWIQGYMYKVYGGHTLTLDTADPTYDRIDRVVLRLDKSLEKRSIEAVVLKGTPSATPTPPALTRNDNVYELSLAQVRVIAGKSFIEGFQITDERLNTQVCGLVNSLIQADTTEIFNQFQAWYNSKTAEFQQEWEDWFANVQNSGFETPSGAQQKANQAEANAKSYTDSAPEPMQRNLGMFNVHKSGKDSNGIFTIVEYKRADGTLFARSVLSGGTSPQYTTRTITYYDTDGTTVLKTDTFILTYDADGELISEVKQ</sequence>
<gene>
    <name evidence="2" type="ORF">A7K69_02320</name>
</gene>
<comment type="caution">
    <text evidence="2">The sequence shown here is derived from an EMBL/GenBank/DDBJ whole genome shotgun (WGS) entry which is preliminary data.</text>
</comment>
<feature type="region of interest" description="Disordered" evidence="1">
    <location>
        <begin position="205"/>
        <end position="229"/>
    </location>
</feature>
<evidence type="ECO:0000313" key="2">
    <source>
        <dbReference type="EMBL" id="OAT74565.1"/>
    </source>
</evidence>
<evidence type="ECO:0000256" key="1">
    <source>
        <dbReference type="SAM" id="MobiDB-lite"/>
    </source>
</evidence>
<dbReference type="OrthoDB" id="9795386at2"/>
<dbReference type="EMBL" id="LXMA01000001">
    <property type="protein sequence ID" value="OAT74565.1"/>
    <property type="molecule type" value="Genomic_DNA"/>
</dbReference>
<name>A0A1B7KX26_PARTM</name>
<accession>A0A1B7KX26</accession>
<dbReference type="Proteomes" id="UP000078290">
    <property type="component" value="Unassembled WGS sequence"/>
</dbReference>